<dbReference type="PROSITE" id="PS51257">
    <property type="entry name" value="PROKAR_LIPOPROTEIN"/>
    <property type="match status" value="1"/>
</dbReference>
<proteinExistence type="predicted"/>
<dbReference type="RefSeq" id="WP_099437367.1">
    <property type="nucleotide sequence ID" value="NZ_CP024091.1"/>
</dbReference>
<dbReference type="AlphaFoldDB" id="A0A2D1U1E4"/>
<evidence type="ECO:0000313" key="1">
    <source>
        <dbReference type="EMBL" id="ATP55416.1"/>
    </source>
</evidence>
<dbReference type="EMBL" id="CP024091">
    <property type="protein sequence ID" value="ATP55416.1"/>
    <property type="molecule type" value="Genomic_DNA"/>
</dbReference>
<protein>
    <submittedName>
        <fullName evidence="1">DUF4856 domain-containing protein</fullName>
    </submittedName>
</protein>
<dbReference type="KEGG" id="pgs:CPT03_02540"/>
<name>A0A2D1U1E4_9SPHI</name>
<dbReference type="OrthoDB" id="5498726at2"/>
<dbReference type="Pfam" id="PF16148">
    <property type="entry name" value="DUF4856"/>
    <property type="match status" value="1"/>
</dbReference>
<organism evidence="1 2">
    <name type="scientific">Pedobacter ginsengisoli</name>
    <dbReference type="NCBI Taxonomy" id="363852"/>
    <lineage>
        <taxon>Bacteria</taxon>
        <taxon>Pseudomonadati</taxon>
        <taxon>Bacteroidota</taxon>
        <taxon>Sphingobacteriia</taxon>
        <taxon>Sphingobacteriales</taxon>
        <taxon>Sphingobacteriaceae</taxon>
        <taxon>Pedobacter</taxon>
    </lineage>
</organism>
<gene>
    <name evidence="1" type="ORF">CPT03_02540</name>
</gene>
<reference evidence="1 2" key="1">
    <citation type="submission" date="2017-10" db="EMBL/GenBank/DDBJ databases">
        <title>Whole genome of Pedobacter ginsengisoli T01R-27 isolated from tomato rhizosphere.</title>
        <authorList>
            <person name="Weon H.-Y."/>
            <person name="Lee S.A."/>
            <person name="Sang M.K."/>
            <person name="Song J."/>
        </authorList>
    </citation>
    <scope>NUCLEOTIDE SEQUENCE [LARGE SCALE GENOMIC DNA]</scope>
    <source>
        <strain evidence="1 2">T01R-27</strain>
    </source>
</reference>
<dbReference type="Proteomes" id="UP000223749">
    <property type="component" value="Chromosome"/>
</dbReference>
<evidence type="ECO:0000313" key="2">
    <source>
        <dbReference type="Proteomes" id="UP000223749"/>
    </source>
</evidence>
<keyword evidence="2" id="KW-1185">Reference proteome</keyword>
<sequence>MKIQYFKSSVFIALAVAALTSCKKDKVDQEGSKSLRPAIDYTKLVDGTKYDASNTIFVDAAGKTTIDLTTGNFRYRVFQGINTYGGVWKTKLVDGNVLKNMYSNTGNPFTAESNPAPADFAAINASGVQLRNVTASSWDAASAEVVRKKIEADLALLATISASGNVVATKGNAGYIANNGGSKYLLDAKGLEIGQLIQKGLIGAFDLDYIGNVLLNKGLEADNKTLVSGKNYTKLEQNWDEAYGSLTLNPIYLAGSTDAVRGTTESFIGSYIWEYNKTNYAKIFPAFLKGRAAAVNNDATELKAQALFIRTQMEYAIANAAWNYLKKWKDNSLTDAGAAAHALGEGLGFVYSLRFATVHKADAKFSDDILNALINTDGGAWDLTPAKVTAAQDAIKAKFGL</sequence>
<dbReference type="InterPro" id="IPR032331">
    <property type="entry name" value="DUF4856"/>
</dbReference>
<accession>A0A2D1U1E4</accession>